<proteinExistence type="predicted"/>
<reference evidence="10" key="1">
    <citation type="submission" date="2020-05" db="UniProtKB">
        <authorList>
            <consortium name="EnsemblMetazoa"/>
        </authorList>
    </citation>
    <scope>IDENTIFICATION</scope>
    <source>
        <strain evidence="10">TTRI</strain>
    </source>
</reference>
<dbReference type="FunFam" id="3.30.160.60:FF:000446">
    <property type="entry name" value="Zinc finger protein"/>
    <property type="match status" value="1"/>
</dbReference>
<dbReference type="InterPro" id="IPR013087">
    <property type="entry name" value="Znf_C2H2_type"/>
</dbReference>
<keyword evidence="6" id="KW-0539">Nucleus</keyword>
<dbReference type="PROSITE" id="PS50157">
    <property type="entry name" value="ZINC_FINGER_C2H2_2"/>
    <property type="match status" value="4"/>
</dbReference>
<dbReference type="GO" id="GO:0008270">
    <property type="term" value="F:zinc ion binding"/>
    <property type="evidence" value="ECO:0007669"/>
    <property type="project" value="UniProtKB-KW"/>
</dbReference>
<comment type="subcellular location">
    <subcellularLocation>
        <location evidence="1">Nucleus</location>
    </subcellularLocation>
</comment>
<dbReference type="SUPFAM" id="SSF57667">
    <property type="entry name" value="beta-beta-alpha zinc fingers"/>
    <property type="match status" value="3"/>
</dbReference>
<dbReference type="FunFam" id="3.30.160.60:FF:000065">
    <property type="entry name" value="B-cell CLL/lymphoma 6, member B"/>
    <property type="match status" value="1"/>
</dbReference>
<dbReference type="STRING" id="7395.A0A1A9V8B8"/>
<feature type="domain" description="C2H2-type" evidence="9">
    <location>
        <begin position="933"/>
        <end position="960"/>
    </location>
</feature>
<evidence type="ECO:0000313" key="11">
    <source>
        <dbReference type="Proteomes" id="UP000078200"/>
    </source>
</evidence>
<evidence type="ECO:0000256" key="4">
    <source>
        <dbReference type="ARBA" id="ARBA00022771"/>
    </source>
</evidence>
<evidence type="ECO:0000313" key="10">
    <source>
        <dbReference type="EnsemblMetazoa" id="GAUT029077-PA"/>
    </source>
</evidence>
<protein>
    <recommendedName>
        <fullName evidence="9">C2H2-type domain-containing protein</fullName>
    </recommendedName>
</protein>
<feature type="domain" description="C2H2-type" evidence="9">
    <location>
        <begin position="989"/>
        <end position="1016"/>
    </location>
</feature>
<feature type="region of interest" description="Disordered" evidence="8">
    <location>
        <begin position="719"/>
        <end position="741"/>
    </location>
</feature>
<feature type="domain" description="C2H2-type" evidence="9">
    <location>
        <begin position="904"/>
        <end position="931"/>
    </location>
</feature>
<organism evidence="10 11">
    <name type="scientific">Glossina austeni</name>
    <name type="common">Savannah tsetse fly</name>
    <dbReference type="NCBI Taxonomy" id="7395"/>
    <lineage>
        <taxon>Eukaryota</taxon>
        <taxon>Metazoa</taxon>
        <taxon>Ecdysozoa</taxon>
        <taxon>Arthropoda</taxon>
        <taxon>Hexapoda</taxon>
        <taxon>Insecta</taxon>
        <taxon>Pterygota</taxon>
        <taxon>Neoptera</taxon>
        <taxon>Endopterygota</taxon>
        <taxon>Diptera</taxon>
        <taxon>Brachycera</taxon>
        <taxon>Muscomorpha</taxon>
        <taxon>Hippoboscoidea</taxon>
        <taxon>Glossinidae</taxon>
        <taxon>Glossina</taxon>
    </lineage>
</organism>
<keyword evidence="2" id="KW-0479">Metal-binding</keyword>
<dbReference type="AlphaFoldDB" id="A0A1A9V8B8"/>
<dbReference type="InterPro" id="IPR036236">
    <property type="entry name" value="Znf_C2H2_sf"/>
</dbReference>
<keyword evidence="5" id="KW-0862">Zinc</keyword>
<dbReference type="Proteomes" id="UP000078200">
    <property type="component" value="Unassembled WGS sequence"/>
</dbReference>
<accession>A0A1A9V8B8</accession>
<dbReference type="Gene3D" id="3.30.160.60">
    <property type="entry name" value="Classic Zinc Finger"/>
    <property type="match status" value="3"/>
</dbReference>
<dbReference type="PANTHER" id="PTHR24406">
    <property type="entry name" value="TRANSCRIPTIONAL REPRESSOR CTCFL-RELATED"/>
    <property type="match status" value="1"/>
</dbReference>
<feature type="domain" description="C2H2-type" evidence="9">
    <location>
        <begin position="961"/>
        <end position="988"/>
    </location>
</feature>
<dbReference type="Pfam" id="PF00096">
    <property type="entry name" value="zf-C2H2"/>
    <property type="match status" value="3"/>
</dbReference>
<dbReference type="VEuPathDB" id="VectorBase:GAUT029077"/>
<evidence type="ECO:0000256" key="6">
    <source>
        <dbReference type="ARBA" id="ARBA00023242"/>
    </source>
</evidence>
<name>A0A1A9V8B8_GLOAU</name>
<evidence type="ECO:0000256" key="2">
    <source>
        <dbReference type="ARBA" id="ARBA00022723"/>
    </source>
</evidence>
<evidence type="ECO:0000256" key="8">
    <source>
        <dbReference type="SAM" id="MobiDB-lite"/>
    </source>
</evidence>
<evidence type="ECO:0000256" key="7">
    <source>
        <dbReference type="PROSITE-ProRule" id="PRU00042"/>
    </source>
</evidence>
<keyword evidence="11" id="KW-1185">Reference proteome</keyword>
<evidence type="ECO:0000259" key="9">
    <source>
        <dbReference type="PROSITE" id="PS50157"/>
    </source>
</evidence>
<keyword evidence="4 7" id="KW-0863">Zinc-finger</keyword>
<dbReference type="GO" id="GO:0005634">
    <property type="term" value="C:nucleus"/>
    <property type="evidence" value="ECO:0007669"/>
    <property type="project" value="UniProtKB-SubCell"/>
</dbReference>
<keyword evidence="3" id="KW-0677">Repeat</keyword>
<evidence type="ECO:0000256" key="3">
    <source>
        <dbReference type="ARBA" id="ARBA00022737"/>
    </source>
</evidence>
<evidence type="ECO:0000256" key="1">
    <source>
        <dbReference type="ARBA" id="ARBA00004123"/>
    </source>
</evidence>
<dbReference type="SMART" id="SM00355">
    <property type="entry name" value="ZnF_C2H2"/>
    <property type="match status" value="8"/>
</dbReference>
<evidence type="ECO:0000256" key="5">
    <source>
        <dbReference type="ARBA" id="ARBA00022833"/>
    </source>
</evidence>
<sequence length="1101" mass="123274">MLTNVVVKNEPLDNNFEDMIAQQSNTKQEFIFDMANIKEEVDEDADISTDELTNLWTEEKQSVIIDINTDDLTLPTQLNQTKCMESSESINDGKAERYCSVCSFAVTENNKSLLDHLNLHRDNYFFCMLHCGFSSTNLENCLSHEIREHNYYWHPTSRTNHTKAGFHCSFCRGGFNTELQLHVHWLVSKQSCSKLMQKVAQQVNVLLSIQNKSQIKFSNALSSVPTTKLRLKSEPLSPCYVNKRRASVEDLSEQAYTLVNKRSKVMENTDVEIKKEPLEEFGDEYFTTPLPIIPEVIIKTESDLKEDIKEEADDNCDKLDFSKEQDKGTVTKSINLQTTSSIIPALNPLDNDSGSPKIIPNTNSTVIKPLTNFKLIKLSPGAAMNENASRALPLLSSQLKTNVNNNVNNNNNIVVSNANKSLRLISIPLSCVKVTTPATALNENINSAPPPLTMQLKANANVNNNLASIPSSSLRVVSIPPNEEKITTPAPAINENINGAPSLLHMQLKTNANVNSNIASIPSSSLRVVSIPPKQVLNEKTSKVPCLVPMKLKTNANVNNECTSTPARLVSVPLNHMQIIKLPTGTHVTKFNQPVVNANLPLIKQTDVKKSPLLLRFYPLKSIQTIPTTTTMSSVTPPPLLFKANLLNTQEKVEANSVNKPTTTIDVEGLKRLPVQAPNKVECLRKNVVISKARLKALESIPEKKQLIDNFIKQIEQVEQKQTEQKPSGTSKLRTDSNNDKVQRLAVNTSSASLNGTSNPPSVFVSIITSPNLELMEARRQYPDYHYRLVCPYCQKDYELKAGLRLHLLNTHSLKHKDLHKICVQAKPFKTTILLKSLDNYPEKVKSSKRKTEDFTGNIPDANKTLVNPPDFPVNATKAPSSPPSVANVAPITFSALNMHKTRYVCNKCGRTCSSKSMLHDHVLANCSRVPRYSCSQCPKKFYSSGTLHCHLSIHTGELPHKCHYCDKRFRTKGQVTVHHRTHTGEKPFVCEVCSLRFTHRETLIAHLSRHIGMKRYKCYGCDELFLCISALKTHRNTRSDSCGKIKFNPRAVGPRVRVVRGNVMFEPQPEINPYLRSEDPKNVLAELQNHESPSFALQRN</sequence>
<dbReference type="PROSITE" id="PS00028">
    <property type="entry name" value="ZINC_FINGER_C2H2_1"/>
    <property type="match status" value="4"/>
</dbReference>
<dbReference type="EnsemblMetazoa" id="GAUT029077-RA">
    <property type="protein sequence ID" value="GAUT029077-PA"/>
    <property type="gene ID" value="GAUT029077"/>
</dbReference>
<dbReference type="InterPro" id="IPR050888">
    <property type="entry name" value="ZnF_C2H2-type_TF"/>
</dbReference>